<organism evidence="1 2">
    <name type="scientific">Ensete ventricosum</name>
    <name type="common">Abyssinian banana</name>
    <name type="synonym">Musa ensete</name>
    <dbReference type="NCBI Taxonomy" id="4639"/>
    <lineage>
        <taxon>Eukaryota</taxon>
        <taxon>Viridiplantae</taxon>
        <taxon>Streptophyta</taxon>
        <taxon>Embryophyta</taxon>
        <taxon>Tracheophyta</taxon>
        <taxon>Spermatophyta</taxon>
        <taxon>Magnoliopsida</taxon>
        <taxon>Liliopsida</taxon>
        <taxon>Zingiberales</taxon>
        <taxon>Musaceae</taxon>
        <taxon>Ensete</taxon>
    </lineage>
</organism>
<protein>
    <submittedName>
        <fullName evidence="1">Uncharacterized protein</fullName>
    </submittedName>
</protein>
<comment type="caution">
    <text evidence="1">The sequence shown here is derived from an EMBL/GenBank/DDBJ whole genome shotgun (WGS) entry which is preliminary data.</text>
</comment>
<evidence type="ECO:0000313" key="1">
    <source>
        <dbReference type="EMBL" id="RRT41798.1"/>
    </source>
</evidence>
<reference evidence="1 2" key="1">
    <citation type="journal article" date="2014" name="Agronomy (Basel)">
        <title>A Draft Genome Sequence for Ensete ventricosum, the Drought-Tolerant Tree Against Hunger.</title>
        <authorList>
            <person name="Harrison J."/>
            <person name="Moore K.A."/>
            <person name="Paszkiewicz K."/>
            <person name="Jones T."/>
            <person name="Grant M."/>
            <person name="Ambacheew D."/>
            <person name="Muzemil S."/>
            <person name="Studholme D.J."/>
        </authorList>
    </citation>
    <scope>NUCLEOTIDE SEQUENCE [LARGE SCALE GENOMIC DNA]</scope>
</reference>
<proteinExistence type="predicted"/>
<dbReference type="AlphaFoldDB" id="A0A426XQP0"/>
<dbReference type="EMBL" id="AMZH03018287">
    <property type="protein sequence ID" value="RRT41798.1"/>
    <property type="molecule type" value="Genomic_DNA"/>
</dbReference>
<dbReference type="Proteomes" id="UP000287651">
    <property type="component" value="Unassembled WGS sequence"/>
</dbReference>
<accession>A0A426XQP0</accession>
<evidence type="ECO:0000313" key="2">
    <source>
        <dbReference type="Proteomes" id="UP000287651"/>
    </source>
</evidence>
<gene>
    <name evidence="1" type="ORF">B296_00033609</name>
</gene>
<sequence>MAVGDPYWQRLCSKRSLLAATKEDGSERSLLVALYSERSLLAMIKVDGYERPLLLVFVQQEIAVGYDQGSVVKPQWEHQIRSEN</sequence>
<name>A0A426XQP0_ENSVE</name>